<dbReference type="SMART" id="SM00824">
    <property type="entry name" value="PKS_TE"/>
    <property type="match status" value="1"/>
</dbReference>
<protein>
    <submittedName>
        <fullName evidence="4">Surfactin synthase thioesterase subunit</fullName>
    </submittedName>
</protein>
<dbReference type="RefSeq" id="WP_073501301.1">
    <property type="nucleotide sequence ID" value="NZ_FRBI01000020.1"/>
</dbReference>
<dbReference type="InterPro" id="IPR012223">
    <property type="entry name" value="TEII"/>
</dbReference>
<dbReference type="GO" id="GO:0008610">
    <property type="term" value="P:lipid biosynthetic process"/>
    <property type="evidence" value="ECO:0007669"/>
    <property type="project" value="TreeGrafter"/>
</dbReference>
<organism evidence="4 5">
    <name type="scientific">Actinacidiphila paucisporea</name>
    <dbReference type="NCBI Taxonomy" id="310782"/>
    <lineage>
        <taxon>Bacteria</taxon>
        <taxon>Bacillati</taxon>
        <taxon>Actinomycetota</taxon>
        <taxon>Actinomycetes</taxon>
        <taxon>Kitasatosporales</taxon>
        <taxon>Streptomycetaceae</taxon>
        <taxon>Actinacidiphila</taxon>
    </lineage>
</organism>
<comment type="similarity">
    <text evidence="1">Belongs to the thioesterase family.</text>
</comment>
<dbReference type="InterPro" id="IPR029058">
    <property type="entry name" value="AB_hydrolase_fold"/>
</dbReference>
<sequence length="274" mass="28856">MTPDPSARSAGDFAADTDTADWVRVHRPRPDAALRLVCFPHAGGAASAFYPWAVALDDVEVLAVQYPGRQDRRAEPLVRDLARLAALTAPAVAAVLDDGRPYAFFGHSMGAALAFEVARLLEGQGRGPSLLAVSGRRAPSLPATIGPVVLGLDDPGLAAHLGDLSGTDPRLLADPEVRQMILPVIRADLHAAETHLLPRGTTVRAPILALTGDSDPWATVTASRAWAAHTTGGFEFRALPGGHFYLVEHQREVLSLLTARLSAAAARTAVEAKG</sequence>
<dbReference type="STRING" id="310782.SAMN05216499_12011"/>
<evidence type="ECO:0000256" key="2">
    <source>
        <dbReference type="ARBA" id="ARBA00022801"/>
    </source>
</evidence>
<dbReference type="InterPro" id="IPR001031">
    <property type="entry name" value="Thioesterase"/>
</dbReference>
<dbReference type="Proteomes" id="UP000184111">
    <property type="component" value="Unassembled WGS sequence"/>
</dbReference>
<dbReference type="OrthoDB" id="8480037at2"/>
<dbReference type="SUPFAM" id="SSF53474">
    <property type="entry name" value="alpha/beta-Hydrolases"/>
    <property type="match status" value="1"/>
</dbReference>
<gene>
    <name evidence="4" type="ORF">SAMN05216499_12011</name>
</gene>
<reference evidence="4 5" key="1">
    <citation type="submission" date="2016-11" db="EMBL/GenBank/DDBJ databases">
        <authorList>
            <person name="Jaros S."/>
            <person name="Januszkiewicz K."/>
            <person name="Wedrychowicz H."/>
        </authorList>
    </citation>
    <scope>NUCLEOTIDE SEQUENCE [LARGE SCALE GENOMIC DNA]</scope>
    <source>
        <strain evidence="4 5">CGMCC 4.2025</strain>
    </source>
</reference>
<proteinExistence type="inferred from homology"/>
<dbReference type="InterPro" id="IPR020802">
    <property type="entry name" value="TesA-like"/>
</dbReference>
<keyword evidence="5" id="KW-1185">Reference proteome</keyword>
<evidence type="ECO:0000259" key="3">
    <source>
        <dbReference type="SMART" id="SM00824"/>
    </source>
</evidence>
<dbReference type="GO" id="GO:0016787">
    <property type="term" value="F:hydrolase activity"/>
    <property type="evidence" value="ECO:0007669"/>
    <property type="project" value="UniProtKB-KW"/>
</dbReference>
<name>A0A1M7NV74_9ACTN</name>
<dbReference type="Gene3D" id="3.40.50.1820">
    <property type="entry name" value="alpha/beta hydrolase"/>
    <property type="match status" value="1"/>
</dbReference>
<feature type="domain" description="Thioesterase TesA-like" evidence="3">
    <location>
        <begin position="37"/>
        <end position="257"/>
    </location>
</feature>
<dbReference type="AlphaFoldDB" id="A0A1M7NV74"/>
<evidence type="ECO:0000313" key="5">
    <source>
        <dbReference type="Proteomes" id="UP000184111"/>
    </source>
</evidence>
<dbReference type="PANTHER" id="PTHR11487">
    <property type="entry name" value="THIOESTERASE"/>
    <property type="match status" value="1"/>
</dbReference>
<keyword evidence="2" id="KW-0378">Hydrolase</keyword>
<dbReference type="Pfam" id="PF00975">
    <property type="entry name" value="Thioesterase"/>
    <property type="match status" value="1"/>
</dbReference>
<dbReference type="PANTHER" id="PTHR11487:SF0">
    <property type="entry name" value="S-ACYL FATTY ACID SYNTHASE THIOESTERASE, MEDIUM CHAIN"/>
    <property type="match status" value="1"/>
</dbReference>
<evidence type="ECO:0000256" key="1">
    <source>
        <dbReference type="ARBA" id="ARBA00007169"/>
    </source>
</evidence>
<accession>A0A1M7NV74</accession>
<evidence type="ECO:0000313" key="4">
    <source>
        <dbReference type="EMBL" id="SHN08084.1"/>
    </source>
</evidence>
<dbReference type="EMBL" id="FRBI01000020">
    <property type="protein sequence ID" value="SHN08084.1"/>
    <property type="molecule type" value="Genomic_DNA"/>
</dbReference>